<dbReference type="Proteomes" id="UP000800200">
    <property type="component" value="Unassembled WGS sequence"/>
</dbReference>
<dbReference type="PROSITE" id="PS50088">
    <property type="entry name" value="ANK_REPEAT"/>
    <property type="match status" value="4"/>
</dbReference>
<evidence type="ECO:0000256" key="3">
    <source>
        <dbReference type="PROSITE-ProRule" id="PRU00023"/>
    </source>
</evidence>
<feature type="non-terminal residue" evidence="4">
    <location>
        <position position="1"/>
    </location>
</feature>
<feature type="non-terminal residue" evidence="4">
    <location>
        <position position="159"/>
    </location>
</feature>
<name>A0A6A6ESP8_9PEZI</name>
<dbReference type="PROSITE" id="PS50297">
    <property type="entry name" value="ANK_REP_REGION"/>
    <property type="match status" value="3"/>
</dbReference>
<dbReference type="AlphaFoldDB" id="A0A6A6ESP8"/>
<evidence type="ECO:0000313" key="5">
    <source>
        <dbReference type="Proteomes" id="UP000800200"/>
    </source>
</evidence>
<gene>
    <name evidence="4" type="ORF">K469DRAFT_539110</name>
</gene>
<feature type="repeat" description="ANK" evidence="3">
    <location>
        <begin position="34"/>
        <end position="66"/>
    </location>
</feature>
<keyword evidence="5" id="KW-1185">Reference proteome</keyword>
<evidence type="ECO:0000256" key="2">
    <source>
        <dbReference type="ARBA" id="ARBA00023043"/>
    </source>
</evidence>
<proteinExistence type="predicted"/>
<dbReference type="PANTHER" id="PTHR24198:SF165">
    <property type="entry name" value="ANKYRIN REPEAT-CONTAINING PROTEIN-RELATED"/>
    <property type="match status" value="1"/>
</dbReference>
<accession>A0A6A6ESP8</accession>
<evidence type="ECO:0000313" key="4">
    <source>
        <dbReference type="EMBL" id="KAF2194331.1"/>
    </source>
</evidence>
<dbReference type="Gene3D" id="1.25.40.20">
    <property type="entry name" value="Ankyrin repeat-containing domain"/>
    <property type="match status" value="2"/>
</dbReference>
<reference evidence="4" key="1">
    <citation type="journal article" date="2020" name="Stud. Mycol.">
        <title>101 Dothideomycetes genomes: a test case for predicting lifestyles and emergence of pathogens.</title>
        <authorList>
            <person name="Haridas S."/>
            <person name="Albert R."/>
            <person name="Binder M."/>
            <person name="Bloem J."/>
            <person name="Labutti K."/>
            <person name="Salamov A."/>
            <person name="Andreopoulos B."/>
            <person name="Baker S."/>
            <person name="Barry K."/>
            <person name="Bills G."/>
            <person name="Bluhm B."/>
            <person name="Cannon C."/>
            <person name="Castanera R."/>
            <person name="Culley D."/>
            <person name="Daum C."/>
            <person name="Ezra D."/>
            <person name="Gonzalez J."/>
            <person name="Henrissat B."/>
            <person name="Kuo A."/>
            <person name="Liang C."/>
            <person name="Lipzen A."/>
            <person name="Lutzoni F."/>
            <person name="Magnuson J."/>
            <person name="Mondo S."/>
            <person name="Nolan M."/>
            <person name="Ohm R."/>
            <person name="Pangilinan J."/>
            <person name="Park H.-J."/>
            <person name="Ramirez L."/>
            <person name="Alfaro M."/>
            <person name="Sun H."/>
            <person name="Tritt A."/>
            <person name="Yoshinaga Y."/>
            <person name="Zwiers L.-H."/>
            <person name="Turgeon B."/>
            <person name="Goodwin S."/>
            <person name="Spatafora J."/>
            <person name="Crous P."/>
            <person name="Grigoriev I."/>
        </authorList>
    </citation>
    <scope>NUCLEOTIDE SEQUENCE</scope>
    <source>
        <strain evidence="4">CBS 207.26</strain>
    </source>
</reference>
<keyword evidence="1" id="KW-0677">Repeat</keyword>
<feature type="repeat" description="ANK" evidence="3">
    <location>
        <begin position="99"/>
        <end position="131"/>
    </location>
</feature>
<keyword evidence="2 3" id="KW-0040">ANK repeat</keyword>
<feature type="repeat" description="ANK" evidence="3">
    <location>
        <begin position="132"/>
        <end position="159"/>
    </location>
</feature>
<dbReference type="SMART" id="SM00248">
    <property type="entry name" value="ANK"/>
    <property type="match status" value="5"/>
</dbReference>
<feature type="repeat" description="ANK" evidence="3">
    <location>
        <begin position="1"/>
        <end position="32"/>
    </location>
</feature>
<evidence type="ECO:0000256" key="1">
    <source>
        <dbReference type="ARBA" id="ARBA00022737"/>
    </source>
</evidence>
<dbReference type="PANTHER" id="PTHR24198">
    <property type="entry name" value="ANKYRIN REPEAT AND PROTEIN KINASE DOMAIN-CONTAINING PROTEIN"/>
    <property type="match status" value="1"/>
</dbReference>
<dbReference type="Pfam" id="PF12796">
    <property type="entry name" value="Ank_2"/>
    <property type="match status" value="2"/>
</dbReference>
<dbReference type="EMBL" id="ML994612">
    <property type="protein sequence ID" value="KAF2194331.1"/>
    <property type="molecule type" value="Genomic_DNA"/>
</dbReference>
<dbReference type="InterPro" id="IPR002110">
    <property type="entry name" value="Ankyrin_rpt"/>
</dbReference>
<dbReference type="SUPFAM" id="SSF48403">
    <property type="entry name" value="Ankyrin repeat"/>
    <property type="match status" value="1"/>
</dbReference>
<dbReference type="OrthoDB" id="539213at2759"/>
<sequence>GRNALHDAVQTNNLALVNLLLQKKINPNALDPDTGWSPLSYAVSQGLEKIVSTLLEHGADPKIYHTDASTMLHLAAAGQNMKIFETILPHCAVTALDSENRDLLHYAAKSGSAAIAKILFKNRGTVDTTDSNRRSPLHVAIEHGNTAVAQLLIQQGAQL</sequence>
<protein>
    <submittedName>
        <fullName evidence="4">Ankyrin</fullName>
    </submittedName>
</protein>
<dbReference type="InterPro" id="IPR036770">
    <property type="entry name" value="Ankyrin_rpt-contain_sf"/>
</dbReference>
<organism evidence="4 5">
    <name type="scientific">Zopfia rhizophila CBS 207.26</name>
    <dbReference type="NCBI Taxonomy" id="1314779"/>
    <lineage>
        <taxon>Eukaryota</taxon>
        <taxon>Fungi</taxon>
        <taxon>Dikarya</taxon>
        <taxon>Ascomycota</taxon>
        <taxon>Pezizomycotina</taxon>
        <taxon>Dothideomycetes</taxon>
        <taxon>Dothideomycetes incertae sedis</taxon>
        <taxon>Zopfiaceae</taxon>
        <taxon>Zopfia</taxon>
    </lineage>
</organism>